<dbReference type="RefSeq" id="WP_073245673.1">
    <property type="nucleotide sequence ID" value="NZ_BJNP01000015.1"/>
</dbReference>
<dbReference type="Pfam" id="PF19570">
    <property type="entry name" value="DUF6088"/>
    <property type="match status" value="1"/>
</dbReference>
<dbReference type="EMBL" id="BJNP01000015">
    <property type="protein sequence ID" value="GEC72135.1"/>
    <property type="molecule type" value="Genomic_DNA"/>
</dbReference>
<dbReference type="InterPro" id="IPR045738">
    <property type="entry name" value="DUF6088"/>
</dbReference>
<gene>
    <name evidence="1" type="ORF">FFL01_16740</name>
</gene>
<evidence type="ECO:0000313" key="2">
    <source>
        <dbReference type="Proteomes" id="UP000316775"/>
    </source>
</evidence>
<evidence type="ECO:0008006" key="3">
    <source>
        <dbReference type="Google" id="ProtNLM"/>
    </source>
</evidence>
<dbReference type="AlphaFoldDB" id="A0A4Y4AV88"/>
<name>A0A4Y4AV88_9FLAO</name>
<proteinExistence type="predicted"/>
<dbReference type="STRING" id="983.SAMN05443543_107150"/>
<organism evidence="1 2">
    <name type="scientific">Flavobacterium flevense</name>
    <dbReference type="NCBI Taxonomy" id="983"/>
    <lineage>
        <taxon>Bacteria</taxon>
        <taxon>Pseudomonadati</taxon>
        <taxon>Bacteroidota</taxon>
        <taxon>Flavobacteriia</taxon>
        <taxon>Flavobacteriales</taxon>
        <taxon>Flavobacteriaceae</taxon>
        <taxon>Flavobacterium</taxon>
    </lineage>
</organism>
<evidence type="ECO:0000313" key="1">
    <source>
        <dbReference type="EMBL" id="GEC72135.1"/>
    </source>
</evidence>
<accession>A0A4Y4AV88</accession>
<dbReference type="Proteomes" id="UP000316775">
    <property type="component" value="Unassembled WGS sequence"/>
</dbReference>
<reference evidence="1 2" key="1">
    <citation type="submission" date="2019-06" db="EMBL/GenBank/DDBJ databases">
        <title>Whole genome shotgun sequence of Flavobacterium flevense NBRC 14960.</title>
        <authorList>
            <person name="Hosoyama A."/>
            <person name="Uohara A."/>
            <person name="Ohji S."/>
            <person name="Ichikawa N."/>
        </authorList>
    </citation>
    <scope>NUCLEOTIDE SEQUENCE [LARGE SCALE GENOMIC DNA]</scope>
    <source>
        <strain evidence="1 2">NBRC 14960</strain>
    </source>
</reference>
<comment type="caution">
    <text evidence="1">The sequence shown here is derived from an EMBL/GenBank/DDBJ whole genome shotgun (WGS) entry which is preliminary data.</text>
</comment>
<protein>
    <recommendedName>
        <fullName evidence="3">Transcriptional regulator, AbiEi antitoxin, Type IV TA system</fullName>
    </recommendedName>
</protein>
<keyword evidence="2" id="KW-1185">Reference proteome</keyword>
<sequence length="197" mass="22105">MQSIHENIKEYILKTARGVLIFPEDFNSFGSSEAVRLALHRLEKENTITRISQGIYVRPIISQYIGEVLPSAEEVAKGIAKRDRVKIVPTGVYALNALGLSTQVPLNLVYLTDGAPRIIKVGKRTIRFKKTTPKNLLAKGEISSLVIQALREIGIDKITINEEKKIIELLEGEDRSNLLHDIQLAPVWIKKIMQKAL</sequence>